<name>A0AAV9XIV3_9PEZI</name>
<gene>
    <name evidence="3" type="ORF">TWF694_007334</name>
</gene>
<dbReference type="EMBL" id="JAVHJO010000003">
    <property type="protein sequence ID" value="KAK6541527.1"/>
    <property type="molecule type" value="Genomic_DNA"/>
</dbReference>
<evidence type="ECO:0000256" key="2">
    <source>
        <dbReference type="SAM" id="SignalP"/>
    </source>
</evidence>
<organism evidence="3 4">
    <name type="scientific">Orbilia ellipsospora</name>
    <dbReference type="NCBI Taxonomy" id="2528407"/>
    <lineage>
        <taxon>Eukaryota</taxon>
        <taxon>Fungi</taxon>
        <taxon>Dikarya</taxon>
        <taxon>Ascomycota</taxon>
        <taxon>Pezizomycotina</taxon>
        <taxon>Orbiliomycetes</taxon>
        <taxon>Orbiliales</taxon>
        <taxon>Orbiliaceae</taxon>
        <taxon>Orbilia</taxon>
    </lineage>
</organism>
<feature type="chain" id="PRO_5043945406" evidence="2">
    <location>
        <begin position="19"/>
        <end position="243"/>
    </location>
</feature>
<evidence type="ECO:0000256" key="1">
    <source>
        <dbReference type="SAM" id="MobiDB-lite"/>
    </source>
</evidence>
<evidence type="ECO:0000313" key="3">
    <source>
        <dbReference type="EMBL" id="KAK6541527.1"/>
    </source>
</evidence>
<comment type="caution">
    <text evidence="3">The sequence shown here is derived from an EMBL/GenBank/DDBJ whole genome shotgun (WGS) entry which is preliminary data.</text>
</comment>
<dbReference type="AlphaFoldDB" id="A0AAV9XIV3"/>
<proteinExistence type="predicted"/>
<keyword evidence="2" id="KW-0732">Signal</keyword>
<keyword evidence="4" id="KW-1185">Reference proteome</keyword>
<reference evidence="3 4" key="1">
    <citation type="submission" date="2019-10" db="EMBL/GenBank/DDBJ databases">
        <authorList>
            <person name="Palmer J.M."/>
        </authorList>
    </citation>
    <scope>NUCLEOTIDE SEQUENCE [LARGE SCALE GENOMIC DNA]</scope>
    <source>
        <strain evidence="3 4">TWF694</strain>
    </source>
</reference>
<feature type="signal peptide" evidence="2">
    <location>
        <begin position="1"/>
        <end position="18"/>
    </location>
</feature>
<sequence>MMLRTLLPLLGIIQLIKCDTGFASGLVANDSPESGNYEPFHVERGTATPIHALEDRNGSHIQITTFYRESWIHPSTMARISFVNSTHDQDNIPLSIGWGAKKSGLRITSKVNGTWLNGNDTQKDNALEPYPSDSEPSDGGRIAKFITGFDLEEVAYNENNGYRKIRFRVIYHRGNSTDPSYYWIRFHVGEEDEGYFGLIDYAYYVPEEVEKAGIRSRGIYFDCGVFGPLSAEPQAGYLDTPTS</sequence>
<feature type="region of interest" description="Disordered" evidence="1">
    <location>
        <begin position="118"/>
        <end position="137"/>
    </location>
</feature>
<accession>A0AAV9XIV3</accession>
<evidence type="ECO:0000313" key="4">
    <source>
        <dbReference type="Proteomes" id="UP001365542"/>
    </source>
</evidence>
<dbReference type="Proteomes" id="UP001365542">
    <property type="component" value="Unassembled WGS sequence"/>
</dbReference>
<protein>
    <submittedName>
        <fullName evidence="3">Uncharacterized protein</fullName>
    </submittedName>
</protein>